<organism evidence="9 10">
    <name type="scientific">Goodfellowiella coeruleoviolacea</name>
    <dbReference type="NCBI Taxonomy" id="334858"/>
    <lineage>
        <taxon>Bacteria</taxon>
        <taxon>Bacillati</taxon>
        <taxon>Actinomycetota</taxon>
        <taxon>Actinomycetes</taxon>
        <taxon>Pseudonocardiales</taxon>
        <taxon>Pseudonocardiaceae</taxon>
        <taxon>Goodfellowiella</taxon>
    </lineage>
</organism>
<dbReference type="InterPro" id="IPR000064">
    <property type="entry name" value="NLP_P60_dom"/>
</dbReference>
<dbReference type="InterPro" id="IPR038765">
    <property type="entry name" value="Papain-like_cys_pep_sf"/>
</dbReference>
<evidence type="ECO:0000259" key="8">
    <source>
        <dbReference type="PROSITE" id="PS51935"/>
    </source>
</evidence>
<dbReference type="AlphaFoldDB" id="A0AAE3GCK4"/>
<evidence type="ECO:0000313" key="9">
    <source>
        <dbReference type="EMBL" id="MCP2165303.1"/>
    </source>
</evidence>
<keyword evidence="10" id="KW-1185">Reference proteome</keyword>
<name>A0AAE3GCK4_9PSEU</name>
<evidence type="ECO:0000256" key="4">
    <source>
        <dbReference type="ARBA" id="ARBA00022807"/>
    </source>
</evidence>
<evidence type="ECO:0000256" key="7">
    <source>
        <dbReference type="SAM" id="SignalP"/>
    </source>
</evidence>
<dbReference type="EMBL" id="JAMTCK010000004">
    <property type="protein sequence ID" value="MCP2165303.1"/>
    <property type="molecule type" value="Genomic_DNA"/>
</dbReference>
<gene>
    <name evidence="9" type="ORF">LX83_002152</name>
</gene>
<dbReference type="PROSITE" id="PS51935">
    <property type="entry name" value="NLPC_P60"/>
    <property type="match status" value="1"/>
</dbReference>
<dbReference type="Gene3D" id="3.90.1720.10">
    <property type="entry name" value="endopeptidase domain like (from Nostoc punctiforme)"/>
    <property type="match status" value="1"/>
</dbReference>
<feature type="chain" id="PRO_5042108632" evidence="7">
    <location>
        <begin position="33"/>
        <end position="346"/>
    </location>
</feature>
<evidence type="ECO:0000256" key="5">
    <source>
        <dbReference type="SAM" id="Coils"/>
    </source>
</evidence>
<dbReference type="SUPFAM" id="SSF54001">
    <property type="entry name" value="Cysteine proteinases"/>
    <property type="match status" value="1"/>
</dbReference>
<evidence type="ECO:0000256" key="3">
    <source>
        <dbReference type="ARBA" id="ARBA00022801"/>
    </source>
</evidence>
<protein>
    <submittedName>
        <fullName evidence="9">Cell wall-associated hydrolase, NlpC family</fullName>
    </submittedName>
</protein>
<feature type="region of interest" description="Disordered" evidence="6">
    <location>
        <begin position="189"/>
        <end position="213"/>
    </location>
</feature>
<dbReference type="GO" id="GO:0006508">
    <property type="term" value="P:proteolysis"/>
    <property type="evidence" value="ECO:0007669"/>
    <property type="project" value="UniProtKB-KW"/>
</dbReference>
<evidence type="ECO:0000313" key="10">
    <source>
        <dbReference type="Proteomes" id="UP001206128"/>
    </source>
</evidence>
<keyword evidence="4" id="KW-0788">Thiol protease</keyword>
<comment type="similarity">
    <text evidence="1">Belongs to the peptidase C40 family.</text>
</comment>
<proteinExistence type="inferred from homology"/>
<dbReference type="RefSeq" id="WP_253769932.1">
    <property type="nucleotide sequence ID" value="NZ_JAMTCK010000004.1"/>
</dbReference>
<feature type="signal peptide" evidence="7">
    <location>
        <begin position="1"/>
        <end position="32"/>
    </location>
</feature>
<keyword evidence="3 9" id="KW-0378">Hydrolase</keyword>
<keyword evidence="5" id="KW-0175">Coiled coil</keyword>
<reference evidence="9" key="1">
    <citation type="submission" date="2022-06" db="EMBL/GenBank/DDBJ databases">
        <title>Genomic Encyclopedia of Archaeal and Bacterial Type Strains, Phase II (KMG-II): from individual species to whole genera.</title>
        <authorList>
            <person name="Goeker M."/>
        </authorList>
    </citation>
    <scope>NUCLEOTIDE SEQUENCE</scope>
    <source>
        <strain evidence="9">DSM 43935</strain>
    </source>
</reference>
<evidence type="ECO:0000256" key="6">
    <source>
        <dbReference type="SAM" id="MobiDB-lite"/>
    </source>
</evidence>
<keyword evidence="2" id="KW-0645">Protease</keyword>
<feature type="domain" description="NlpC/P60" evidence="8">
    <location>
        <begin position="229"/>
        <end position="346"/>
    </location>
</feature>
<evidence type="ECO:0000256" key="2">
    <source>
        <dbReference type="ARBA" id="ARBA00022670"/>
    </source>
</evidence>
<dbReference type="Pfam" id="PF00877">
    <property type="entry name" value="NLPC_P60"/>
    <property type="match status" value="1"/>
</dbReference>
<dbReference type="InterPro" id="IPR051794">
    <property type="entry name" value="PG_Endopeptidase_C40"/>
</dbReference>
<accession>A0AAE3GCK4</accession>
<dbReference type="PANTHER" id="PTHR47359:SF3">
    <property type="entry name" value="NLP_P60 DOMAIN-CONTAINING PROTEIN-RELATED"/>
    <property type="match status" value="1"/>
</dbReference>
<feature type="coiled-coil region" evidence="5">
    <location>
        <begin position="40"/>
        <end position="95"/>
    </location>
</feature>
<dbReference type="PANTHER" id="PTHR47359">
    <property type="entry name" value="PEPTIDOGLYCAN DL-ENDOPEPTIDASE CWLO"/>
    <property type="match status" value="1"/>
</dbReference>
<dbReference type="GO" id="GO:0008234">
    <property type="term" value="F:cysteine-type peptidase activity"/>
    <property type="evidence" value="ECO:0007669"/>
    <property type="project" value="UniProtKB-KW"/>
</dbReference>
<comment type="caution">
    <text evidence="9">The sequence shown here is derived from an EMBL/GenBank/DDBJ whole genome shotgun (WGS) entry which is preliminary data.</text>
</comment>
<keyword evidence="7" id="KW-0732">Signal</keyword>
<dbReference type="Proteomes" id="UP001206128">
    <property type="component" value="Unassembled WGS sequence"/>
</dbReference>
<evidence type="ECO:0000256" key="1">
    <source>
        <dbReference type="ARBA" id="ARBA00007074"/>
    </source>
</evidence>
<sequence length="346" mass="36621">MASQRLKRSMRGALAASAVVAAVGLTQTPANADPDTSGTASEALQKYNDLSREAEKVAQDLEQAKEDLKAKQADLDKANADLNAATEAENAAKADEEQFRGQVDKLAAASFEGARFNQLSAFLVSDSQQDFLNRMSALGVLAADNKEALDQLSGAVDRADEARRAAEDARNRAQEATDSAAKLVNEISQRKDELDKQSKEANDQYKKLSGAEKESLNDLGDASGISLPPGAVNKAVSFALDQLGDKYVYGATGPDRWDCSSLTQAAWRNGGVSLPRTSRAQSGVGKSVSRSQVQAGDLIFYYSPVSHVALAIDNTRAVHAPTEGVPVKIANIDSIGPITGIRRVGG</sequence>